<evidence type="ECO:0000256" key="3">
    <source>
        <dbReference type="ARBA" id="ARBA00022106"/>
    </source>
</evidence>
<evidence type="ECO:0000256" key="1">
    <source>
        <dbReference type="ARBA" id="ARBA00004651"/>
    </source>
</evidence>
<feature type="transmembrane region" description="Helical" evidence="10">
    <location>
        <begin position="94"/>
        <end position="116"/>
    </location>
</feature>
<gene>
    <name evidence="11" type="ORF">SAMN02745784_00863</name>
</gene>
<dbReference type="InterPro" id="IPR045070">
    <property type="entry name" value="MATE_MepA-like"/>
</dbReference>
<evidence type="ECO:0000313" key="11">
    <source>
        <dbReference type="EMBL" id="SHE48155.1"/>
    </source>
</evidence>
<keyword evidence="9" id="KW-0046">Antibiotic resistance</keyword>
<comment type="similarity">
    <text evidence="2">Belongs to the multi antimicrobial extrusion (MATE) (TC 2.A.66.1) family. MepA subfamily.</text>
</comment>
<dbReference type="Proteomes" id="UP000184114">
    <property type="component" value="Unassembled WGS sequence"/>
</dbReference>
<reference evidence="12" key="1">
    <citation type="submission" date="2016-11" db="EMBL/GenBank/DDBJ databases">
        <authorList>
            <person name="Varghese N."/>
            <person name="Submissions S."/>
        </authorList>
    </citation>
    <scope>NUCLEOTIDE SEQUENCE [LARGE SCALE GENOMIC DNA]</scope>
    <source>
        <strain evidence="12">DSM 18095</strain>
    </source>
</reference>
<dbReference type="EMBL" id="FQTY01000002">
    <property type="protein sequence ID" value="SHE48155.1"/>
    <property type="molecule type" value="Genomic_DNA"/>
</dbReference>
<evidence type="ECO:0000256" key="4">
    <source>
        <dbReference type="ARBA" id="ARBA00022448"/>
    </source>
</evidence>
<keyword evidence="12" id="KW-1185">Reference proteome</keyword>
<dbReference type="STRING" id="1123404.SAMN02745784_00863"/>
<feature type="transmembrane region" description="Helical" evidence="10">
    <location>
        <begin position="49"/>
        <end position="73"/>
    </location>
</feature>
<dbReference type="InterPro" id="IPR051327">
    <property type="entry name" value="MATE_MepA_subfamily"/>
</dbReference>
<feature type="transmembrane region" description="Helical" evidence="10">
    <location>
        <begin position="234"/>
        <end position="259"/>
    </location>
</feature>
<dbReference type="InterPro" id="IPR002528">
    <property type="entry name" value="MATE_fam"/>
</dbReference>
<evidence type="ECO:0000256" key="9">
    <source>
        <dbReference type="ARBA" id="ARBA00023251"/>
    </source>
</evidence>
<evidence type="ECO:0000256" key="5">
    <source>
        <dbReference type="ARBA" id="ARBA00022475"/>
    </source>
</evidence>
<name>A0A1M4TUR9_9FIRM</name>
<feature type="transmembrane region" description="Helical" evidence="10">
    <location>
        <begin position="393"/>
        <end position="413"/>
    </location>
</feature>
<organism evidence="11 12">
    <name type="scientific">Tissierella praeacuta DSM 18095</name>
    <dbReference type="NCBI Taxonomy" id="1123404"/>
    <lineage>
        <taxon>Bacteria</taxon>
        <taxon>Bacillati</taxon>
        <taxon>Bacillota</taxon>
        <taxon>Tissierellia</taxon>
        <taxon>Tissierellales</taxon>
        <taxon>Tissierellaceae</taxon>
        <taxon>Tissierella</taxon>
    </lineage>
</organism>
<dbReference type="Pfam" id="PF01554">
    <property type="entry name" value="MatE"/>
    <property type="match status" value="2"/>
</dbReference>
<feature type="transmembrane region" description="Helical" evidence="10">
    <location>
        <begin position="136"/>
        <end position="159"/>
    </location>
</feature>
<dbReference type="CDD" id="cd13143">
    <property type="entry name" value="MATE_MepA_like"/>
    <property type="match status" value="1"/>
</dbReference>
<sequence>MGKNNKLFGEEKIGKLLIKFSIPIIISFLVSELYNMVDTLFVGRNVGRYGIGALVLVFPIQRIIIALSIMIGVGTSTAFSRSNGQNNMDKARKFVRNGFSLSFLLMSSLTAIIYIFSDKILVGLGASEQTLQYANTYLNIIIFGSTFLSLTTFISHVMISLGNNKVSIISTSIGAIVNIIFDYILVVKFHMGVKGAAIATTVSQIIGFSYAYYNYLKVKKEYKIPSGFHLDKKFIMPIILVGLSAFIIESEDGILMAALNHLLLNTVGDNGIIVLGVISKVYMFLFITMFGIASAMQPIAAYNVGAKNYKRLKSVMEKTAVYAFLTSAIMWAGAMIFTPQLMALFVKDAEIIEESAKAFRIMVSVFPIVSIYYVSIFYFQALGKAKASILMSIFKQLILMLPISIILVKVFHLGAIGVWLSYPISDILASIASFMLIREESYKLNIKVEEQIAIENRKGTIPFVSN</sequence>
<feature type="transmembrane region" description="Helical" evidence="10">
    <location>
        <begin position="166"/>
        <end position="186"/>
    </location>
</feature>
<dbReference type="GO" id="GO:0015297">
    <property type="term" value="F:antiporter activity"/>
    <property type="evidence" value="ECO:0007669"/>
    <property type="project" value="InterPro"/>
</dbReference>
<protein>
    <recommendedName>
        <fullName evidence="3">Multidrug export protein MepA</fullName>
    </recommendedName>
</protein>
<evidence type="ECO:0000256" key="8">
    <source>
        <dbReference type="ARBA" id="ARBA00023136"/>
    </source>
</evidence>
<feature type="transmembrane region" description="Helical" evidence="10">
    <location>
        <begin position="320"/>
        <end position="346"/>
    </location>
</feature>
<feature type="transmembrane region" description="Helical" evidence="10">
    <location>
        <begin position="16"/>
        <end position="37"/>
    </location>
</feature>
<accession>A0A1M4TUR9</accession>
<keyword evidence="7 10" id="KW-1133">Transmembrane helix</keyword>
<evidence type="ECO:0000256" key="7">
    <source>
        <dbReference type="ARBA" id="ARBA00022989"/>
    </source>
</evidence>
<proteinExistence type="inferred from homology"/>
<feature type="transmembrane region" description="Helical" evidence="10">
    <location>
        <begin position="358"/>
        <end position="381"/>
    </location>
</feature>
<dbReference type="GO" id="GO:0042910">
    <property type="term" value="F:xenobiotic transmembrane transporter activity"/>
    <property type="evidence" value="ECO:0007669"/>
    <property type="project" value="InterPro"/>
</dbReference>
<dbReference type="PANTHER" id="PTHR43823">
    <property type="entry name" value="SPORULATION PROTEIN YKVU"/>
    <property type="match status" value="1"/>
</dbReference>
<dbReference type="GO" id="GO:0005886">
    <property type="term" value="C:plasma membrane"/>
    <property type="evidence" value="ECO:0007669"/>
    <property type="project" value="UniProtKB-SubCell"/>
</dbReference>
<dbReference type="PANTHER" id="PTHR43823:SF3">
    <property type="entry name" value="MULTIDRUG EXPORT PROTEIN MEPA"/>
    <property type="match status" value="1"/>
</dbReference>
<dbReference type="AlphaFoldDB" id="A0A1M4TUR9"/>
<evidence type="ECO:0000256" key="6">
    <source>
        <dbReference type="ARBA" id="ARBA00022692"/>
    </source>
</evidence>
<dbReference type="RefSeq" id="WP_072973498.1">
    <property type="nucleotide sequence ID" value="NZ_FQTY01000002.1"/>
</dbReference>
<evidence type="ECO:0000313" key="12">
    <source>
        <dbReference type="Proteomes" id="UP000184114"/>
    </source>
</evidence>
<keyword evidence="4" id="KW-0813">Transport</keyword>
<dbReference type="GeneID" id="90996294"/>
<dbReference type="NCBIfam" id="TIGR00797">
    <property type="entry name" value="matE"/>
    <property type="match status" value="1"/>
</dbReference>
<dbReference type="PIRSF" id="PIRSF006603">
    <property type="entry name" value="DinF"/>
    <property type="match status" value="1"/>
</dbReference>
<feature type="transmembrane region" description="Helical" evidence="10">
    <location>
        <begin position="271"/>
        <end position="299"/>
    </location>
</feature>
<feature type="transmembrane region" description="Helical" evidence="10">
    <location>
        <begin position="419"/>
        <end position="437"/>
    </location>
</feature>
<evidence type="ECO:0000256" key="2">
    <source>
        <dbReference type="ARBA" id="ARBA00008417"/>
    </source>
</evidence>
<keyword evidence="5" id="KW-1003">Cell membrane</keyword>
<dbReference type="GO" id="GO:0046677">
    <property type="term" value="P:response to antibiotic"/>
    <property type="evidence" value="ECO:0007669"/>
    <property type="project" value="UniProtKB-KW"/>
</dbReference>
<comment type="subcellular location">
    <subcellularLocation>
        <location evidence="1">Cell membrane</location>
        <topology evidence="1">Multi-pass membrane protein</topology>
    </subcellularLocation>
</comment>
<keyword evidence="8 10" id="KW-0472">Membrane</keyword>
<feature type="transmembrane region" description="Helical" evidence="10">
    <location>
        <begin position="192"/>
        <end position="213"/>
    </location>
</feature>
<dbReference type="InterPro" id="IPR048279">
    <property type="entry name" value="MdtK-like"/>
</dbReference>
<evidence type="ECO:0000256" key="10">
    <source>
        <dbReference type="SAM" id="Phobius"/>
    </source>
</evidence>
<keyword evidence="6 10" id="KW-0812">Transmembrane</keyword>